<reference evidence="1 2" key="1">
    <citation type="submission" date="2018-06" db="EMBL/GenBank/DDBJ databases">
        <title>Genomic Encyclopedia of Archaeal and Bacterial Type Strains, Phase II (KMG-II): from individual species to whole genera.</title>
        <authorList>
            <person name="Goeker M."/>
        </authorList>
    </citation>
    <scope>NUCLEOTIDE SEQUENCE [LARGE SCALE GENOMIC DNA]</scope>
    <source>
        <strain evidence="1 2">DSM 17205</strain>
    </source>
</reference>
<name>A0ABX5PXP9_9FLAO</name>
<dbReference type="EMBL" id="QKZR01000003">
    <property type="protein sequence ID" value="PZX39962.1"/>
    <property type="molecule type" value="Genomic_DNA"/>
</dbReference>
<proteinExistence type="predicted"/>
<organism evidence="1 2">
    <name type="scientific">Nonlabens dokdonensis</name>
    <dbReference type="NCBI Taxonomy" id="328515"/>
    <lineage>
        <taxon>Bacteria</taxon>
        <taxon>Pseudomonadati</taxon>
        <taxon>Bacteroidota</taxon>
        <taxon>Flavobacteriia</taxon>
        <taxon>Flavobacteriales</taxon>
        <taxon>Flavobacteriaceae</taxon>
        <taxon>Nonlabens</taxon>
    </lineage>
</organism>
<sequence length="123" mass="14335">MKFITVIFLFLFTAPFQNSHKGIEISIRKERRSIVYVAENITDQDLDLFFRVESEGFRRRADRPMIKTIPAKTKVDLIELIPLKNADTTHTYMAIVTEKENSLSFKKSDSVTKQVRRSVPKKN</sequence>
<dbReference type="Proteomes" id="UP000248584">
    <property type="component" value="Unassembled WGS sequence"/>
</dbReference>
<evidence type="ECO:0000313" key="2">
    <source>
        <dbReference type="Proteomes" id="UP000248584"/>
    </source>
</evidence>
<protein>
    <submittedName>
        <fullName evidence="1">Uncharacterized protein</fullName>
    </submittedName>
</protein>
<accession>A0ABX5PXP9</accession>
<dbReference type="RefSeq" id="WP_015362974.1">
    <property type="nucleotide sequence ID" value="NZ_QKZR01000003.1"/>
</dbReference>
<gene>
    <name evidence="1" type="ORF">LX97_02322</name>
</gene>
<keyword evidence="2" id="KW-1185">Reference proteome</keyword>
<evidence type="ECO:0000313" key="1">
    <source>
        <dbReference type="EMBL" id="PZX39962.1"/>
    </source>
</evidence>
<comment type="caution">
    <text evidence="1">The sequence shown here is derived from an EMBL/GenBank/DDBJ whole genome shotgun (WGS) entry which is preliminary data.</text>
</comment>